<dbReference type="EnsemblProtists" id="HpaT811289">
    <property type="protein sequence ID" value="HpaP811289"/>
    <property type="gene ID" value="HpaG811289"/>
</dbReference>
<reference evidence="1" key="2">
    <citation type="submission" date="2015-06" db="UniProtKB">
        <authorList>
            <consortium name="EnsemblProtists"/>
        </authorList>
    </citation>
    <scope>IDENTIFICATION</scope>
    <source>
        <strain evidence="1">Emoy2</strain>
    </source>
</reference>
<dbReference type="HOGENOM" id="CLU_2983159_0_0_1"/>
<proteinExistence type="predicted"/>
<name>M4BXK8_HYAAE</name>
<dbReference type="VEuPathDB" id="FungiDB:HpaG811288"/>
<dbReference type="EnsemblProtists" id="HpaT811288">
    <property type="protein sequence ID" value="HpaP811288"/>
    <property type="gene ID" value="HpaG811288"/>
</dbReference>
<reference evidence="2" key="1">
    <citation type="journal article" date="2010" name="Science">
        <title>Signatures of adaptation to obligate biotrophy in the Hyaloperonospora arabidopsidis genome.</title>
        <authorList>
            <person name="Baxter L."/>
            <person name="Tripathy S."/>
            <person name="Ishaque N."/>
            <person name="Boot N."/>
            <person name="Cabral A."/>
            <person name="Kemen E."/>
            <person name="Thines M."/>
            <person name="Ah-Fong A."/>
            <person name="Anderson R."/>
            <person name="Badejoko W."/>
            <person name="Bittner-Eddy P."/>
            <person name="Boore J.L."/>
            <person name="Chibucos M.C."/>
            <person name="Coates M."/>
            <person name="Dehal P."/>
            <person name="Delehaunty K."/>
            <person name="Dong S."/>
            <person name="Downton P."/>
            <person name="Dumas B."/>
            <person name="Fabro G."/>
            <person name="Fronick C."/>
            <person name="Fuerstenberg S.I."/>
            <person name="Fulton L."/>
            <person name="Gaulin E."/>
            <person name="Govers F."/>
            <person name="Hughes L."/>
            <person name="Humphray S."/>
            <person name="Jiang R.H."/>
            <person name="Judelson H."/>
            <person name="Kamoun S."/>
            <person name="Kyung K."/>
            <person name="Meijer H."/>
            <person name="Minx P."/>
            <person name="Morris P."/>
            <person name="Nelson J."/>
            <person name="Phuntumart V."/>
            <person name="Qutob D."/>
            <person name="Rehmany A."/>
            <person name="Rougon-Cardoso A."/>
            <person name="Ryden P."/>
            <person name="Torto-Alalibo T."/>
            <person name="Studholme D."/>
            <person name="Wang Y."/>
            <person name="Win J."/>
            <person name="Wood J."/>
            <person name="Clifton S.W."/>
            <person name="Rogers J."/>
            <person name="Van den Ackerveken G."/>
            <person name="Jones J.D."/>
            <person name="McDowell J.M."/>
            <person name="Beynon J."/>
            <person name="Tyler B.M."/>
        </authorList>
    </citation>
    <scope>NUCLEOTIDE SEQUENCE [LARGE SCALE GENOMIC DNA]</scope>
    <source>
        <strain evidence="2">Emoy2</strain>
    </source>
</reference>
<dbReference type="InParanoid" id="M4BXK8"/>
<evidence type="ECO:0000313" key="1">
    <source>
        <dbReference type="EnsemblProtists" id="HpaP811289"/>
    </source>
</evidence>
<protein>
    <submittedName>
        <fullName evidence="1">Uncharacterized protein</fullName>
    </submittedName>
</protein>
<accession>M4BXK8</accession>
<dbReference type="AlphaFoldDB" id="M4BXK8"/>
<keyword evidence="2" id="KW-1185">Reference proteome</keyword>
<evidence type="ECO:0000313" key="2">
    <source>
        <dbReference type="Proteomes" id="UP000011713"/>
    </source>
</evidence>
<organism evidence="1 2">
    <name type="scientific">Hyaloperonospora arabidopsidis (strain Emoy2)</name>
    <name type="common">Downy mildew agent</name>
    <name type="synonym">Peronospora arabidopsidis</name>
    <dbReference type="NCBI Taxonomy" id="559515"/>
    <lineage>
        <taxon>Eukaryota</taxon>
        <taxon>Sar</taxon>
        <taxon>Stramenopiles</taxon>
        <taxon>Oomycota</taxon>
        <taxon>Peronosporomycetes</taxon>
        <taxon>Peronosporales</taxon>
        <taxon>Peronosporaceae</taxon>
        <taxon>Hyaloperonospora</taxon>
    </lineage>
</organism>
<dbReference type="Proteomes" id="UP000011713">
    <property type="component" value="Unassembled WGS sequence"/>
</dbReference>
<dbReference type="EMBL" id="JH598028">
    <property type="status" value="NOT_ANNOTATED_CDS"/>
    <property type="molecule type" value="Genomic_DNA"/>
</dbReference>
<sequence>MAAPLLPAKYPDKLTSSVEGSSALWKMRCFSRNHQHTIAMDQYDQRRDDTCGTALAVI</sequence>